<accession>A0A383CKV8</accession>
<dbReference type="InterPro" id="IPR017850">
    <property type="entry name" value="Alkaline_phosphatase_core_sf"/>
</dbReference>
<gene>
    <name evidence="4" type="ORF">METZ01_LOCUS485239</name>
</gene>
<protein>
    <recommendedName>
        <fullName evidence="3">Sulfatase N-terminal domain-containing protein</fullName>
    </recommendedName>
</protein>
<dbReference type="InterPro" id="IPR050738">
    <property type="entry name" value="Sulfatase"/>
</dbReference>
<feature type="non-terminal residue" evidence="4">
    <location>
        <position position="214"/>
    </location>
</feature>
<comment type="similarity">
    <text evidence="1">Belongs to the sulfatase family.</text>
</comment>
<reference evidence="4" key="1">
    <citation type="submission" date="2018-05" db="EMBL/GenBank/DDBJ databases">
        <authorList>
            <person name="Lanie J.A."/>
            <person name="Ng W.-L."/>
            <person name="Kazmierczak K.M."/>
            <person name="Andrzejewski T.M."/>
            <person name="Davidsen T.M."/>
            <person name="Wayne K.J."/>
            <person name="Tettelin H."/>
            <person name="Glass J.I."/>
            <person name="Rusch D."/>
            <person name="Podicherti R."/>
            <person name="Tsui H.-C.T."/>
            <person name="Winkler M.E."/>
        </authorList>
    </citation>
    <scope>NUCLEOTIDE SEQUENCE</scope>
</reference>
<dbReference type="InterPro" id="IPR000917">
    <property type="entry name" value="Sulfatase_N"/>
</dbReference>
<proteinExistence type="inferred from homology"/>
<name>A0A383CKV8_9ZZZZ</name>
<dbReference type="AlphaFoldDB" id="A0A383CKV8"/>
<dbReference type="Pfam" id="PF00884">
    <property type="entry name" value="Sulfatase"/>
    <property type="match status" value="1"/>
</dbReference>
<organism evidence="4">
    <name type="scientific">marine metagenome</name>
    <dbReference type="NCBI Taxonomy" id="408172"/>
    <lineage>
        <taxon>unclassified sequences</taxon>
        <taxon>metagenomes</taxon>
        <taxon>ecological metagenomes</taxon>
    </lineage>
</organism>
<dbReference type="GO" id="GO:0004065">
    <property type="term" value="F:arylsulfatase activity"/>
    <property type="evidence" value="ECO:0007669"/>
    <property type="project" value="TreeGrafter"/>
</dbReference>
<feature type="domain" description="Sulfatase N-terminal" evidence="3">
    <location>
        <begin position="31"/>
        <end position="187"/>
    </location>
</feature>
<dbReference type="PANTHER" id="PTHR42693:SF53">
    <property type="entry name" value="ENDO-4-O-SULFATASE"/>
    <property type="match status" value="1"/>
</dbReference>
<dbReference type="Gene3D" id="3.40.720.10">
    <property type="entry name" value="Alkaline Phosphatase, subunit A"/>
    <property type="match status" value="1"/>
</dbReference>
<keyword evidence="2" id="KW-0378">Hydrolase</keyword>
<evidence type="ECO:0000256" key="2">
    <source>
        <dbReference type="ARBA" id="ARBA00022801"/>
    </source>
</evidence>
<dbReference type="PANTHER" id="PTHR42693">
    <property type="entry name" value="ARYLSULFATASE FAMILY MEMBER"/>
    <property type="match status" value="1"/>
</dbReference>
<dbReference type="EMBL" id="UINC01209389">
    <property type="protein sequence ID" value="SVE32385.1"/>
    <property type="molecule type" value="Genomic_DNA"/>
</dbReference>
<evidence type="ECO:0000256" key="1">
    <source>
        <dbReference type="ARBA" id="ARBA00008779"/>
    </source>
</evidence>
<evidence type="ECO:0000259" key="3">
    <source>
        <dbReference type="Pfam" id="PF00884"/>
    </source>
</evidence>
<dbReference type="SUPFAM" id="SSF53649">
    <property type="entry name" value="Alkaline phosphatase-like"/>
    <property type="match status" value="1"/>
</dbReference>
<evidence type="ECO:0000313" key="4">
    <source>
        <dbReference type="EMBL" id="SVE32385.1"/>
    </source>
</evidence>
<sequence length="214" mass="23807">MVSMKKLVRTGITFCLLTFLFLPLGLAAKTPNILLIVSEDNGPEMSCYGEPFVKTPVLDKLAAEGVRFDRAYVPQAGCSQSRAAYLTGLYPHQNGQIGLATWKFRMYREDTPNMVTSLKKAGYRTGIIGKLHVNPASAFPFGFKAIPESNFSRKKLSRYAEEAGRFFKEAKKPFFLSINYPDAHRPFIKSKQGLPADPLPADQVKTMAYIGLES</sequence>